<proteinExistence type="predicted"/>
<sequence>MHDMLHGVAAEGDFVCRQPERVSTQKIYPYRSAGKAAELVSPGELRIPTRT</sequence>
<name>A0A7L5DN78_9BACT</name>
<evidence type="ECO:0000313" key="1">
    <source>
        <dbReference type="EMBL" id="QJD78663.1"/>
    </source>
</evidence>
<organism evidence="1 2">
    <name type="scientific">Spirosoma rhododendri</name>
    <dbReference type="NCBI Taxonomy" id="2728024"/>
    <lineage>
        <taxon>Bacteria</taxon>
        <taxon>Pseudomonadati</taxon>
        <taxon>Bacteroidota</taxon>
        <taxon>Cytophagia</taxon>
        <taxon>Cytophagales</taxon>
        <taxon>Cytophagaceae</taxon>
        <taxon>Spirosoma</taxon>
    </lineage>
</organism>
<accession>A0A7L5DN78</accession>
<dbReference type="EMBL" id="CP051677">
    <property type="protein sequence ID" value="QJD78663.1"/>
    <property type="molecule type" value="Genomic_DNA"/>
</dbReference>
<gene>
    <name evidence="1" type="ORF">HH216_09660</name>
</gene>
<reference evidence="1 2" key="1">
    <citation type="submission" date="2020-04" db="EMBL/GenBank/DDBJ databases">
        <title>Genome sequencing of novel species.</title>
        <authorList>
            <person name="Heo J."/>
            <person name="Kim S.-J."/>
            <person name="Kim J.-S."/>
            <person name="Hong S.-B."/>
            <person name="Kwon S.-W."/>
        </authorList>
    </citation>
    <scope>NUCLEOTIDE SEQUENCE [LARGE SCALE GENOMIC DNA]</scope>
    <source>
        <strain evidence="1 2">CJU-R4</strain>
    </source>
</reference>
<evidence type="ECO:0000313" key="2">
    <source>
        <dbReference type="Proteomes" id="UP000501128"/>
    </source>
</evidence>
<keyword evidence="2" id="KW-1185">Reference proteome</keyword>
<dbReference type="AlphaFoldDB" id="A0A7L5DN78"/>
<dbReference type="Proteomes" id="UP000501128">
    <property type="component" value="Chromosome"/>
</dbReference>
<dbReference type="RefSeq" id="WP_169550631.1">
    <property type="nucleotide sequence ID" value="NZ_CP051677.1"/>
</dbReference>
<dbReference type="KEGG" id="srho:HH216_09660"/>
<protein>
    <submittedName>
        <fullName evidence="1">Uncharacterized protein</fullName>
    </submittedName>
</protein>